<accession>A0A9W4T0Y6</accession>
<reference evidence="1" key="1">
    <citation type="submission" date="2022-08" db="EMBL/GenBank/DDBJ databases">
        <authorList>
            <person name="Kallberg Y."/>
            <person name="Tangrot J."/>
            <person name="Rosling A."/>
        </authorList>
    </citation>
    <scope>NUCLEOTIDE SEQUENCE</scope>
    <source>
        <strain evidence="1">Wild A</strain>
    </source>
</reference>
<name>A0A9W4T0Y6_9GLOM</name>
<keyword evidence="2" id="KW-1185">Reference proteome</keyword>
<gene>
    <name evidence="1" type="ORF">FWILDA_LOCUS13247</name>
</gene>
<comment type="caution">
    <text evidence="1">The sequence shown here is derived from an EMBL/GenBank/DDBJ whole genome shotgun (WGS) entry which is preliminary data.</text>
</comment>
<sequence length="130" mass="15171">MTKACYQLFQKNKNPSDMDIEQAFKQQVQTNYSQKMQELANLDGWNNFWNAGYSISLEYFQNLGSSCVHKLKDTTCIFLNLFSDKLSQFASSKELRSWKESERVKQARNNFKNKVDNNNSNSSYIIEAIL</sequence>
<evidence type="ECO:0000313" key="1">
    <source>
        <dbReference type="EMBL" id="CAI2187768.1"/>
    </source>
</evidence>
<dbReference type="Proteomes" id="UP001153678">
    <property type="component" value="Unassembled WGS sequence"/>
</dbReference>
<dbReference type="AlphaFoldDB" id="A0A9W4T0Y6"/>
<dbReference type="OrthoDB" id="2372582at2759"/>
<evidence type="ECO:0000313" key="2">
    <source>
        <dbReference type="Proteomes" id="UP001153678"/>
    </source>
</evidence>
<organism evidence="1 2">
    <name type="scientific">Funneliformis geosporum</name>
    <dbReference type="NCBI Taxonomy" id="1117311"/>
    <lineage>
        <taxon>Eukaryota</taxon>
        <taxon>Fungi</taxon>
        <taxon>Fungi incertae sedis</taxon>
        <taxon>Mucoromycota</taxon>
        <taxon>Glomeromycotina</taxon>
        <taxon>Glomeromycetes</taxon>
        <taxon>Glomerales</taxon>
        <taxon>Glomeraceae</taxon>
        <taxon>Funneliformis</taxon>
    </lineage>
</organism>
<proteinExistence type="predicted"/>
<protein>
    <submittedName>
        <fullName evidence="1">18565_t:CDS:1</fullName>
    </submittedName>
</protein>
<dbReference type="EMBL" id="CAMKVN010004808">
    <property type="protein sequence ID" value="CAI2187768.1"/>
    <property type="molecule type" value="Genomic_DNA"/>
</dbReference>